<dbReference type="Pfam" id="PF15365">
    <property type="entry name" value="PNRC"/>
    <property type="match status" value="1"/>
</dbReference>
<dbReference type="OrthoDB" id="2281273at2759"/>
<sequence length="183" mass="20601">MNTKSQSTMVDIALRKPQRSKSLQLHRTPPPPPPPSRSKKGRPSSVQAKPTKKKANDMKHASPPPAPCASTQYQPSKKPMMVTEEISRQRPGIQRRRRSNSAQPNYAGPVFNNAPEPSSLPLPGFIRPRTTSFNDNWRRPQQQQQQQQFPSKMVTSHDNVETDPILAEIQQRLRSVLKLGASQ</sequence>
<dbReference type="Proteomes" id="UP000027586">
    <property type="component" value="Unassembled WGS sequence"/>
</dbReference>
<dbReference type="GO" id="GO:0016071">
    <property type="term" value="P:mRNA metabolic process"/>
    <property type="evidence" value="ECO:0007669"/>
    <property type="project" value="UniProtKB-ARBA"/>
</dbReference>
<protein>
    <submittedName>
        <fullName evidence="2">Uncharacterized protein</fullName>
    </submittedName>
</protein>
<organism evidence="2 3">
    <name type="scientific">Lichtheimia corymbifera JMRC:FSU:9682</name>
    <dbReference type="NCBI Taxonomy" id="1263082"/>
    <lineage>
        <taxon>Eukaryota</taxon>
        <taxon>Fungi</taxon>
        <taxon>Fungi incertae sedis</taxon>
        <taxon>Mucoromycota</taxon>
        <taxon>Mucoromycotina</taxon>
        <taxon>Mucoromycetes</taxon>
        <taxon>Mucorales</taxon>
        <taxon>Lichtheimiaceae</taxon>
        <taxon>Lichtheimia</taxon>
    </lineage>
</organism>
<dbReference type="AlphaFoldDB" id="A0A068RUD6"/>
<dbReference type="VEuPathDB" id="FungiDB:LCOR_04961.1"/>
<evidence type="ECO:0000256" key="1">
    <source>
        <dbReference type="SAM" id="MobiDB-lite"/>
    </source>
</evidence>
<name>A0A068RUD6_9FUNG</name>
<evidence type="ECO:0000313" key="3">
    <source>
        <dbReference type="Proteomes" id="UP000027586"/>
    </source>
</evidence>
<feature type="region of interest" description="Disordered" evidence="1">
    <location>
        <begin position="1"/>
        <end position="159"/>
    </location>
</feature>
<keyword evidence="3" id="KW-1185">Reference proteome</keyword>
<dbReference type="EMBL" id="CBTN010000018">
    <property type="protein sequence ID" value="CDH53624.1"/>
    <property type="molecule type" value="Genomic_DNA"/>
</dbReference>
<comment type="caution">
    <text evidence="2">The sequence shown here is derived from an EMBL/GenBank/DDBJ whole genome shotgun (WGS) entry which is preliminary data.</text>
</comment>
<evidence type="ECO:0000313" key="2">
    <source>
        <dbReference type="EMBL" id="CDH53624.1"/>
    </source>
</evidence>
<gene>
    <name evidence="2" type="ORF">LCOR_04961.1</name>
</gene>
<reference evidence="2" key="1">
    <citation type="submission" date="2013-08" db="EMBL/GenBank/DDBJ databases">
        <title>Gene expansion shapes genome architecture in the human pathogen Lichtheimia corymbifera: an evolutionary genomics analysis in the ancient terrestrial Mucorales (Mucoromycotina).</title>
        <authorList>
            <person name="Schwartze V.U."/>
            <person name="Winter S."/>
            <person name="Shelest E."/>
            <person name="Marcet-Houben M."/>
            <person name="Horn F."/>
            <person name="Wehner S."/>
            <person name="Hoffmann K."/>
            <person name="Riege K."/>
            <person name="Sammeth M."/>
            <person name="Nowrousian M."/>
            <person name="Valiante V."/>
            <person name="Linde J."/>
            <person name="Jacobsen I.D."/>
            <person name="Marz M."/>
            <person name="Brakhage A.A."/>
            <person name="Gabaldon T."/>
            <person name="Bocker S."/>
            <person name="Voigt K."/>
        </authorList>
    </citation>
    <scope>NUCLEOTIDE SEQUENCE [LARGE SCALE GENOMIC DNA]</scope>
    <source>
        <strain evidence="2">FSU 9682</strain>
    </source>
</reference>
<dbReference type="InterPro" id="IPR028322">
    <property type="entry name" value="PNRC-like_rgn"/>
</dbReference>
<accession>A0A068RUD6</accession>
<proteinExistence type="predicted"/>